<accession>A0ABU3DDB7</accession>
<proteinExistence type="predicted"/>
<gene>
    <name evidence="2" type="ORF">RM543_03380</name>
</gene>
<evidence type="ECO:0000313" key="3">
    <source>
        <dbReference type="Proteomes" id="UP001265259"/>
    </source>
</evidence>
<feature type="region of interest" description="Disordered" evidence="1">
    <location>
        <begin position="20"/>
        <end position="63"/>
    </location>
</feature>
<dbReference type="Proteomes" id="UP001265259">
    <property type="component" value="Unassembled WGS sequence"/>
</dbReference>
<name>A0ABU3DDB7_9RHOB</name>
<evidence type="ECO:0008006" key="4">
    <source>
        <dbReference type="Google" id="ProtNLM"/>
    </source>
</evidence>
<organism evidence="2 3">
    <name type="scientific">Tropicimonas omnivorans</name>
    <dbReference type="NCBI Taxonomy" id="3075590"/>
    <lineage>
        <taxon>Bacteria</taxon>
        <taxon>Pseudomonadati</taxon>
        <taxon>Pseudomonadota</taxon>
        <taxon>Alphaproteobacteria</taxon>
        <taxon>Rhodobacterales</taxon>
        <taxon>Roseobacteraceae</taxon>
        <taxon>Tropicimonas</taxon>
    </lineage>
</organism>
<comment type="caution">
    <text evidence="2">The sequence shown here is derived from an EMBL/GenBank/DDBJ whole genome shotgun (WGS) entry which is preliminary data.</text>
</comment>
<evidence type="ECO:0000256" key="1">
    <source>
        <dbReference type="SAM" id="MobiDB-lite"/>
    </source>
</evidence>
<dbReference type="RefSeq" id="WP_311689485.1">
    <property type="nucleotide sequence ID" value="NZ_JAVRHL010000001.1"/>
</dbReference>
<reference evidence="2 3" key="1">
    <citation type="submission" date="2023-09" db="EMBL/GenBank/DDBJ databases">
        <authorList>
            <person name="Rey-Velasco X."/>
        </authorList>
    </citation>
    <scope>NUCLEOTIDE SEQUENCE [LARGE SCALE GENOMIC DNA]</scope>
    <source>
        <strain evidence="2 3">F158</strain>
    </source>
</reference>
<dbReference type="PROSITE" id="PS51257">
    <property type="entry name" value="PROKAR_LIPOPROTEIN"/>
    <property type="match status" value="1"/>
</dbReference>
<sequence length="63" mass="6141">MRGAALLLVLGLAACGVGGEPERPGGSGAFESPAIQNGIEPGVSSPSITRPDVIEVGVDEAPA</sequence>
<dbReference type="EMBL" id="JAVRHL010000001">
    <property type="protein sequence ID" value="MDT0681715.1"/>
    <property type="molecule type" value="Genomic_DNA"/>
</dbReference>
<keyword evidence="3" id="KW-1185">Reference proteome</keyword>
<protein>
    <recommendedName>
        <fullName evidence="4">Argininosuccinate lyase</fullName>
    </recommendedName>
</protein>
<evidence type="ECO:0000313" key="2">
    <source>
        <dbReference type="EMBL" id="MDT0681715.1"/>
    </source>
</evidence>